<comment type="subcellular location">
    <subcellularLocation>
        <location evidence="1">Cell membrane</location>
        <topology evidence="1">Multi-pass membrane protein</topology>
    </subcellularLocation>
</comment>
<reference evidence="7" key="1">
    <citation type="journal article" date="2020" name="mSystems">
        <title>Genome- and Community-Level Interaction Insights into Carbon Utilization and Element Cycling Functions of Hydrothermarchaeota in Hydrothermal Sediment.</title>
        <authorList>
            <person name="Zhou Z."/>
            <person name="Liu Y."/>
            <person name="Xu W."/>
            <person name="Pan J."/>
            <person name="Luo Z.H."/>
            <person name="Li M."/>
        </authorList>
    </citation>
    <scope>NUCLEOTIDE SEQUENCE [LARGE SCALE GENOMIC DNA]</scope>
    <source>
        <strain evidence="7">SpSt-556</strain>
    </source>
</reference>
<dbReference type="EMBL" id="DSXR01000060">
    <property type="protein sequence ID" value="HGS87203.1"/>
    <property type="molecule type" value="Genomic_DNA"/>
</dbReference>
<keyword evidence="4 6" id="KW-1133">Transmembrane helix</keyword>
<gene>
    <name evidence="7" type="ORF">ENT17_06235</name>
</gene>
<organism evidence="7">
    <name type="scientific">Bellilinea caldifistulae</name>
    <dbReference type="NCBI Taxonomy" id="360411"/>
    <lineage>
        <taxon>Bacteria</taxon>
        <taxon>Bacillati</taxon>
        <taxon>Chloroflexota</taxon>
        <taxon>Anaerolineae</taxon>
        <taxon>Anaerolineales</taxon>
        <taxon>Anaerolineaceae</taxon>
        <taxon>Bellilinea</taxon>
    </lineage>
</organism>
<evidence type="ECO:0000256" key="6">
    <source>
        <dbReference type="SAM" id="Phobius"/>
    </source>
</evidence>
<name>A0A7C4L1I3_9CHLR</name>
<feature type="transmembrane region" description="Helical" evidence="6">
    <location>
        <begin position="81"/>
        <end position="98"/>
    </location>
</feature>
<feature type="transmembrane region" description="Helical" evidence="6">
    <location>
        <begin position="134"/>
        <end position="153"/>
    </location>
</feature>
<feature type="transmembrane region" description="Helical" evidence="6">
    <location>
        <begin position="181"/>
        <end position="199"/>
    </location>
</feature>
<protein>
    <submittedName>
        <fullName evidence="7">ABC transporter permease</fullName>
    </submittedName>
</protein>
<comment type="caution">
    <text evidence="7">The sequence shown here is derived from an EMBL/GenBank/DDBJ whole genome shotgun (WGS) entry which is preliminary data.</text>
</comment>
<proteinExistence type="predicted"/>
<dbReference type="AlphaFoldDB" id="A0A7C4L1I3"/>
<dbReference type="GO" id="GO:0005886">
    <property type="term" value="C:plasma membrane"/>
    <property type="evidence" value="ECO:0007669"/>
    <property type="project" value="UniProtKB-SubCell"/>
</dbReference>
<keyword evidence="2" id="KW-1003">Cell membrane</keyword>
<evidence type="ECO:0000313" key="7">
    <source>
        <dbReference type="EMBL" id="HGS87203.1"/>
    </source>
</evidence>
<dbReference type="PANTHER" id="PTHR47089">
    <property type="entry name" value="ABC TRANSPORTER, PERMEASE PROTEIN"/>
    <property type="match status" value="1"/>
</dbReference>
<sequence>MRQKLLNALIGIVVALLLGAILLLLQGYDPLATYEALFRYSLFGYYPFATTLRNAVPLVLPGLSAAIAFAAGVVNLGQPGQLVMGALFATVGGLYLNLPPALMIPALALLAMLGGVVWAGIAALLRRFFGMSEFIVTLMLNMIADFFTAWAITEPFKDPAAFSPMTPQISPNGWLPEWGEFNTMILFMFAAVIIAWFIFHRWKAGYEWRITGQNALFARLGGCEINRNFMAVMLLTGALAGLAGGLVVMGGPHRFIRGLGANYAWDGVMIAIVANNGLIATFLYGLFFSAIQTGALGMELITSVPNEISQVLQAVLVLVIVASREYLNTALEQLAARRRAREVRT</sequence>
<evidence type="ECO:0000256" key="5">
    <source>
        <dbReference type="ARBA" id="ARBA00023136"/>
    </source>
</evidence>
<accession>A0A7C4L1I3</accession>
<keyword evidence="3 6" id="KW-0812">Transmembrane</keyword>
<evidence type="ECO:0000256" key="3">
    <source>
        <dbReference type="ARBA" id="ARBA00022692"/>
    </source>
</evidence>
<feature type="transmembrane region" description="Helical" evidence="6">
    <location>
        <begin position="5"/>
        <end position="25"/>
    </location>
</feature>
<evidence type="ECO:0000256" key="4">
    <source>
        <dbReference type="ARBA" id="ARBA00022989"/>
    </source>
</evidence>
<keyword evidence="5 6" id="KW-0472">Membrane</keyword>
<evidence type="ECO:0000256" key="1">
    <source>
        <dbReference type="ARBA" id="ARBA00004651"/>
    </source>
</evidence>
<feature type="transmembrane region" description="Helical" evidence="6">
    <location>
        <begin position="268"/>
        <end position="291"/>
    </location>
</feature>
<feature type="transmembrane region" description="Helical" evidence="6">
    <location>
        <begin position="104"/>
        <end position="125"/>
    </location>
</feature>
<dbReference type="GO" id="GO:0022857">
    <property type="term" value="F:transmembrane transporter activity"/>
    <property type="evidence" value="ECO:0007669"/>
    <property type="project" value="InterPro"/>
</dbReference>
<dbReference type="Pfam" id="PF02653">
    <property type="entry name" value="BPD_transp_2"/>
    <property type="match status" value="1"/>
</dbReference>
<evidence type="ECO:0000256" key="2">
    <source>
        <dbReference type="ARBA" id="ARBA00022475"/>
    </source>
</evidence>
<dbReference type="PANTHER" id="PTHR47089:SF1">
    <property type="entry name" value="GUANOSINE ABC TRANSPORTER PERMEASE PROTEIN NUPP"/>
    <property type="match status" value="1"/>
</dbReference>
<feature type="transmembrane region" description="Helical" evidence="6">
    <location>
        <begin position="229"/>
        <end position="248"/>
    </location>
</feature>
<feature type="transmembrane region" description="Helical" evidence="6">
    <location>
        <begin position="55"/>
        <end position="74"/>
    </location>
</feature>
<dbReference type="CDD" id="cd06580">
    <property type="entry name" value="TM_PBP1_transp_TpRbsC_like"/>
    <property type="match status" value="1"/>
</dbReference>
<dbReference type="InterPro" id="IPR001851">
    <property type="entry name" value="ABC_transp_permease"/>
</dbReference>